<evidence type="ECO:0000256" key="6">
    <source>
        <dbReference type="ARBA" id="ARBA00023002"/>
    </source>
</evidence>
<evidence type="ECO:0000256" key="2">
    <source>
        <dbReference type="ARBA" id="ARBA00004749"/>
    </source>
</evidence>
<comment type="pathway">
    <text evidence="2">Cofactor biosynthesis; ubiquinone biosynthesis.</text>
</comment>
<dbReference type="UniPathway" id="UPA00232"/>
<evidence type="ECO:0000256" key="1">
    <source>
        <dbReference type="ARBA" id="ARBA00001974"/>
    </source>
</evidence>
<reference evidence="9 10" key="1">
    <citation type="submission" date="2012-06" db="EMBL/GenBank/DDBJ databases">
        <title>Complete sequence of Thiocystis violascens DSM 198.</title>
        <authorList>
            <consortium name="US DOE Joint Genome Institute"/>
            <person name="Lucas S."/>
            <person name="Han J."/>
            <person name="Lapidus A."/>
            <person name="Cheng J.-F."/>
            <person name="Goodwin L."/>
            <person name="Pitluck S."/>
            <person name="Peters L."/>
            <person name="Ovchinnikova G."/>
            <person name="Teshima H."/>
            <person name="Detter J.C."/>
            <person name="Han C."/>
            <person name="Tapia R."/>
            <person name="Land M."/>
            <person name="Hauser L."/>
            <person name="Kyrpides N."/>
            <person name="Ivanova N."/>
            <person name="Pagani I."/>
            <person name="Vogl K."/>
            <person name="Liu Z."/>
            <person name="Frigaard N.-U."/>
            <person name="Bryant D."/>
            <person name="Woyke T."/>
        </authorList>
    </citation>
    <scope>NUCLEOTIDE SEQUENCE [LARGE SCALE GENOMIC DNA]</scope>
    <source>
        <strain evidence="10">ATCC 17096 / DSM 198 / 6111</strain>
    </source>
</reference>
<dbReference type="InterPro" id="IPR010971">
    <property type="entry name" value="UbiH/COQ6"/>
</dbReference>
<keyword evidence="5" id="KW-0274">FAD</keyword>
<evidence type="ECO:0000313" key="9">
    <source>
        <dbReference type="EMBL" id="AFL75254.1"/>
    </source>
</evidence>
<evidence type="ECO:0000256" key="7">
    <source>
        <dbReference type="ARBA" id="ARBA00023033"/>
    </source>
</evidence>
<evidence type="ECO:0000313" key="10">
    <source>
        <dbReference type="Proteomes" id="UP000006062"/>
    </source>
</evidence>
<dbReference type="GO" id="GO:0008681">
    <property type="term" value="F:2-octaprenyl-6-methoxyphenol hydroxylase activity"/>
    <property type="evidence" value="ECO:0007669"/>
    <property type="project" value="InterPro"/>
</dbReference>
<keyword evidence="4" id="KW-0285">Flavoprotein</keyword>
<dbReference type="InterPro" id="IPR051205">
    <property type="entry name" value="UbiH/COQ6_monooxygenase"/>
</dbReference>
<evidence type="ECO:0000256" key="5">
    <source>
        <dbReference type="ARBA" id="ARBA00022827"/>
    </source>
</evidence>
<dbReference type="KEGG" id="tvi:Thivi_3384"/>
<dbReference type="PROSITE" id="PS01304">
    <property type="entry name" value="UBIH"/>
    <property type="match status" value="1"/>
</dbReference>
<dbReference type="InterPro" id="IPR018168">
    <property type="entry name" value="Ubi_Hdrlase_CS"/>
</dbReference>
<dbReference type="eggNOG" id="COG0654">
    <property type="taxonomic scope" value="Bacteria"/>
</dbReference>
<dbReference type="Pfam" id="PF01494">
    <property type="entry name" value="FAD_binding_3"/>
    <property type="match status" value="1"/>
</dbReference>
<dbReference type="InterPro" id="IPR002938">
    <property type="entry name" value="FAD-bd"/>
</dbReference>
<dbReference type="PANTHER" id="PTHR43876">
    <property type="entry name" value="UBIQUINONE BIOSYNTHESIS MONOOXYGENASE COQ6, MITOCHONDRIAL"/>
    <property type="match status" value="1"/>
</dbReference>
<dbReference type="PRINTS" id="PR00420">
    <property type="entry name" value="RNGMNOXGNASE"/>
</dbReference>
<dbReference type="NCBIfam" id="TIGR01984">
    <property type="entry name" value="UbiH"/>
    <property type="match status" value="1"/>
</dbReference>
<gene>
    <name evidence="9" type="ordered locus">Thivi_3384</name>
</gene>
<dbReference type="NCBIfam" id="NF004356">
    <property type="entry name" value="PRK05732.1"/>
    <property type="match status" value="1"/>
</dbReference>
<comment type="cofactor">
    <cofactor evidence="1">
        <name>FAD</name>
        <dbReference type="ChEBI" id="CHEBI:57692"/>
    </cofactor>
</comment>
<dbReference type="Gene3D" id="3.50.50.60">
    <property type="entry name" value="FAD/NAD(P)-binding domain"/>
    <property type="match status" value="2"/>
</dbReference>
<accession>I3YE36</accession>
<sequence>MLHEYDVAIIGGGLVGGSLASALASTRLRVALIEAVPTVAAQHPSYDERVIALSLGSQRIFEAMGLWPDMAPEAEPILKVHVSERGQYGIARLDRAEEGVATLGAVVPARAMGVAIRLALDHADNIELLCPARLIEHRVHGDGVDLDVQVDGETRHLRTRLLVAADGGDSAIRERLSLKAREHAYGQDAIIATVTPDRPRTGVAFERFTDSGPLALLPMTGGRYSVVWTCRENETADLLALSDAEFLDRLQDRFGYRLGRLTRASARRAYPLKLRLIRAPVQERLVLIGNAAHSLHPVAGQGFNLGLRDVAALAEVLARSAVTGADPGAAATLSEYARWRGRDQAGTASLTDALARLFVIPLAPVRFARGAGLLGLDLLPCARHRLARRFMGLDVPLPHLARGLSLEHVND</sequence>
<dbReference type="InterPro" id="IPR011295">
    <property type="entry name" value="UbiH"/>
</dbReference>
<evidence type="ECO:0000256" key="3">
    <source>
        <dbReference type="ARBA" id="ARBA00005349"/>
    </source>
</evidence>
<dbReference type="PANTHER" id="PTHR43876:SF8">
    <property type="entry name" value="2-OCTAPRENYL-6-METHOXYPHENOL HYDROXYLASE"/>
    <property type="match status" value="1"/>
</dbReference>
<name>I3YE36_THIV6</name>
<dbReference type="AlphaFoldDB" id="I3YE36"/>
<protein>
    <submittedName>
        <fullName evidence="9">2-polyprenyl-6-methoxyphenol 4-hydroxylase</fullName>
    </submittedName>
</protein>
<dbReference type="GO" id="GO:0006744">
    <property type="term" value="P:ubiquinone biosynthetic process"/>
    <property type="evidence" value="ECO:0007669"/>
    <property type="project" value="UniProtKB-UniPathway"/>
</dbReference>
<organism evidence="9 10">
    <name type="scientific">Thiocystis violascens (strain ATCC 17096 / DSM 198 / 6111)</name>
    <name type="common">Chromatium violascens</name>
    <dbReference type="NCBI Taxonomy" id="765911"/>
    <lineage>
        <taxon>Bacteria</taxon>
        <taxon>Pseudomonadati</taxon>
        <taxon>Pseudomonadota</taxon>
        <taxon>Gammaproteobacteria</taxon>
        <taxon>Chromatiales</taxon>
        <taxon>Chromatiaceae</taxon>
        <taxon>Thiocystis</taxon>
    </lineage>
</organism>
<dbReference type="NCBIfam" id="TIGR01988">
    <property type="entry name" value="Ubi-OHases"/>
    <property type="match status" value="1"/>
</dbReference>
<comment type="similarity">
    <text evidence="3">Belongs to the UbiH/COQ6 family.</text>
</comment>
<keyword evidence="6" id="KW-0560">Oxidoreductase</keyword>
<feature type="domain" description="FAD-binding" evidence="8">
    <location>
        <begin position="4"/>
        <end position="321"/>
    </location>
</feature>
<dbReference type="GO" id="GO:0071949">
    <property type="term" value="F:FAD binding"/>
    <property type="evidence" value="ECO:0007669"/>
    <property type="project" value="InterPro"/>
</dbReference>
<dbReference type="InterPro" id="IPR036188">
    <property type="entry name" value="FAD/NAD-bd_sf"/>
</dbReference>
<dbReference type="HOGENOM" id="CLU_009665_8_1_6"/>
<evidence type="ECO:0000256" key="4">
    <source>
        <dbReference type="ARBA" id="ARBA00022630"/>
    </source>
</evidence>
<proteinExistence type="inferred from homology"/>
<dbReference type="Proteomes" id="UP000006062">
    <property type="component" value="Chromosome"/>
</dbReference>
<evidence type="ECO:0000259" key="8">
    <source>
        <dbReference type="Pfam" id="PF01494"/>
    </source>
</evidence>
<dbReference type="EMBL" id="CP003154">
    <property type="protein sequence ID" value="AFL75254.1"/>
    <property type="molecule type" value="Genomic_DNA"/>
</dbReference>
<dbReference type="SUPFAM" id="SSF51905">
    <property type="entry name" value="FAD/NAD(P)-binding domain"/>
    <property type="match status" value="1"/>
</dbReference>
<dbReference type="STRING" id="765911.Thivi_3384"/>
<keyword evidence="7" id="KW-0503">Monooxygenase</keyword>
<keyword evidence="10" id="KW-1185">Reference proteome</keyword>